<dbReference type="SMART" id="SM00448">
    <property type="entry name" value="REC"/>
    <property type="match status" value="1"/>
</dbReference>
<accession>A0A7Z0IKH5</accession>
<dbReference type="PROSITE" id="PS50043">
    <property type="entry name" value="HTH_LUXR_2"/>
    <property type="match status" value="1"/>
</dbReference>
<dbReference type="PANTHER" id="PTHR43214:SF24">
    <property type="entry name" value="TRANSCRIPTIONAL REGULATORY PROTEIN NARL-RELATED"/>
    <property type="match status" value="1"/>
</dbReference>
<dbReference type="RefSeq" id="WP_179444480.1">
    <property type="nucleotide sequence ID" value="NZ_JACBZS010000001.1"/>
</dbReference>
<evidence type="ECO:0000256" key="5">
    <source>
        <dbReference type="PROSITE-ProRule" id="PRU00169"/>
    </source>
</evidence>
<dbReference type="GO" id="GO:0006355">
    <property type="term" value="P:regulation of DNA-templated transcription"/>
    <property type="evidence" value="ECO:0007669"/>
    <property type="project" value="InterPro"/>
</dbReference>
<dbReference type="Pfam" id="PF00196">
    <property type="entry name" value="GerE"/>
    <property type="match status" value="1"/>
</dbReference>
<dbReference type="Pfam" id="PF00072">
    <property type="entry name" value="Response_reg"/>
    <property type="match status" value="1"/>
</dbReference>
<dbReference type="CDD" id="cd06170">
    <property type="entry name" value="LuxR_C_like"/>
    <property type="match status" value="1"/>
</dbReference>
<dbReference type="SUPFAM" id="SSF52172">
    <property type="entry name" value="CheY-like"/>
    <property type="match status" value="1"/>
</dbReference>
<dbReference type="InterPro" id="IPR001789">
    <property type="entry name" value="Sig_transdc_resp-reg_receiver"/>
</dbReference>
<dbReference type="GO" id="GO:0003677">
    <property type="term" value="F:DNA binding"/>
    <property type="evidence" value="ECO:0007669"/>
    <property type="project" value="UniProtKB-KW"/>
</dbReference>
<dbReference type="AlphaFoldDB" id="A0A7Z0IKH5"/>
<protein>
    <submittedName>
        <fullName evidence="8">DNA-binding NarL/FixJ family response regulator</fullName>
    </submittedName>
</protein>
<dbReference type="InterPro" id="IPR039420">
    <property type="entry name" value="WalR-like"/>
</dbReference>
<evidence type="ECO:0000313" key="8">
    <source>
        <dbReference type="EMBL" id="NYI70536.1"/>
    </source>
</evidence>
<evidence type="ECO:0000256" key="3">
    <source>
        <dbReference type="ARBA" id="ARBA00023125"/>
    </source>
</evidence>
<reference evidence="8 9" key="1">
    <citation type="submission" date="2020-07" db="EMBL/GenBank/DDBJ databases">
        <title>Sequencing the genomes of 1000 actinobacteria strains.</title>
        <authorList>
            <person name="Klenk H.-P."/>
        </authorList>
    </citation>
    <scope>NUCLEOTIDE SEQUENCE [LARGE SCALE GENOMIC DNA]</scope>
    <source>
        <strain evidence="8 9">DSM 103164</strain>
    </source>
</reference>
<sequence>MPELPTSPITVGVVDDQPLLVSAFVALIDNQPDLHVVGTAADGEQAVTLAARARPDVLLMDLRMPVLDGVEATRRIARAAPRPRILVLTTFNVDELVTGAIGAGARGFLLKDADPGVVLDGIRAVHRGEAVLDPAVTGHVVAALQQAPPPAAAELAGRLTARETEVLALVARGASNAEIAAELFIAETTVKTHIGNLLLKLAARDRVALVVLAHTMGLARPGTLPSLPRDGDPPSA</sequence>
<proteinExistence type="predicted"/>
<evidence type="ECO:0000256" key="1">
    <source>
        <dbReference type="ARBA" id="ARBA00022553"/>
    </source>
</evidence>
<keyword evidence="2" id="KW-0805">Transcription regulation</keyword>
<keyword evidence="9" id="KW-1185">Reference proteome</keyword>
<name>A0A7Z0IKH5_9ACTN</name>
<dbReference type="Gene3D" id="3.40.50.2300">
    <property type="match status" value="1"/>
</dbReference>
<dbReference type="Proteomes" id="UP000527616">
    <property type="component" value="Unassembled WGS sequence"/>
</dbReference>
<dbReference type="PROSITE" id="PS50110">
    <property type="entry name" value="RESPONSE_REGULATORY"/>
    <property type="match status" value="1"/>
</dbReference>
<comment type="caution">
    <text evidence="8">The sequence shown here is derived from an EMBL/GenBank/DDBJ whole genome shotgun (WGS) entry which is preliminary data.</text>
</comment>
<feature type="domain" description="Response regulatory" evidence="7">
    <location>
        <begin position="10"/>
        <end position="126"/>
    </location>
</feature>
<evidence type="ECO:0000256" key="2">
    <source>
        <dbReference type="ARBA" id="ARBA00023015"/>
    </source>
</evidence>
<dbReference type="EMBL" id="JACBZS010000001">
    <property type="protein sequence ID" value="NYI70536.1"/>
    <property type="molecule type" value="Genomic_DNA"/>
</dbReference>
<keyword evidence="4" id="KW-0804">Transcription</keyword>
<gene>
    <name evidence="8" type="ORF">GGQ54_001096</name>
</gene>
<evidence type="ECO:0000259" key="7">
    <source>
        <dbReference type="PROSITE" id="PS50110"/>
    </source>
</evidence>
<keyword evidence="3 8" id="KW-0238">DNA-binding</keyword>
<dbReference type="CDD" id="cd17535">
    <property type="entry name" value="REC_NarL-like"/>
    <property type="match status" value="1"/>
</dbReference>
<dbReference type="SMART" id="SM00421">
    <property type="entry name" value="HTH_LUXR"/>
    <property type="match status" value="1"/>
</dbReference>
<dbReference type="InterPro" id="IPR016032">
    <property type="entry name" value="Sig_transdc_resp-reg_C-effctor"/>
</dbReference>
<feature type="domain" description="HTH luxR-type" evidence="6">
    <location>
        <begin position="152"/>
        <end position="217"/>
    </location>
</feature>
<dbReference type="PRINTS" id="PR00038">
    <property type="entry name" value="HTHLUXR"/>
</dbReference>
<dbReference type="PROSITE" id="PS00622">
    <property type="entry name" value="HTH_LUXR_1"/>
    <property type="match status" value="1"/>
</dbReference>
<dbReference type="SUPFAM" id="SSF46894">
    <property type="entry name" value="C-terminal effector domain of the bipartite response regulators"/>
    <property type="match status" value="1"/>
</dbReference>
<evidence type="ECO:0000259" key="6">
    <source>
        <dbReference type="PROSITE" id="PS50043"/>
    </source>
</evidence>
<keyword evidence="1 5" id="KW-0597">Phosphoprotein</keyword>
<evidence type="ECO:0000313" key="9">
    <source>
        <dbReference type="Proteomes" id="UP000527616"/>
    </source>
</evidence>
<feature type="modified residue" description="4-aspartylphosphate" evidence="5">
    <location>
        <position position="61"/>
    </location>
</feature>
<organism evidence="8 9">
    <name type="scientific">Naumannella cuiyingiana</name>
    <dbReference type="NCBI Taxonomy" id="1347891"/>
    <lineage>
        <taxon>Bacteria</taxon>
        <taxon>Bacillati</taxon>
        <taxon>Actinomycetota</taxon>
        <taxon>Actinomycetes</taxon>
        <taxon>Propionibacteriales</taxon>
        <taxon>Propionibacteriaceae</taxon>
        <taxon>Naumannella</taxon>
    </lineage>
</organism>
<evidence type="ECO:0000256" key="4">
    <source>
        <dbReference type="ARBA" id="ARBA00023163"/>
    </source>
</evidence>
<dbReference type="InterPro" id="IPR058245">
    <property type="entry name" value="NreC/VraR/RcsB-like_REC"/>
</dbReference>
<dbReference type="PANTHER" id="PTHR43214">
    <property type="entry name" value="TWO-COMPONENT RESPONSE REGULATOR"/>
    <property type="match status" value="1"/>
</dbReference>
<dbReference type="InterPro" id="IPR011006">
    <property type="entry name" value="CheY-like_superfamily"/>
</dbReference>
<dbReference type="InterPro" id="IPR000792">
    <property type="entry name" value="Tscrpt_reg_LuxR_C"/>
</dbReference>
<dbReference type="GO" id="GO:0000160">
    <property type="term" value="P:phosphorelay signal transduction system"/>
    <property type="evidence" value="ECO:0007669"/>
    <property type="project" value="InterPro"/>
</dbReference>